<dbReference type="AlphaFoldDB" id="A0A815X865"/>
<reference evidence="1" key="1">
    <citation type="submission" date="2021-02" db="EMBL/GenBank/DDBJ databases">
        <authorList>
            <person name="Nowell W R."/>
        </authorList>
    </citation>
    <scope>NUCLEOTIDE SEQUENCE</scope>
</reference>
<comment type="caution">
    <text evidence="1">The sequence shown here is derived from an EMBL/GenBank/DDBJ whole genome shotgun (WGS) entry which is preliminary data.</text>
</comment>
<proteinExistence type="predicted"/>
<accession>A0A815X865</accession>
<evidence type="ECO:0000313" key="1">
    <source>
        <dbReference type="EMBL" id="CAF1554198.1"/>
    </source>
</evidence>
<feature type="non-terminal residue" evidence="1">
    <location>
        <position position="1"/>
    </location>
</feature>
<protein>
    <submittedName>
        <fullName evidence="1">Uncharacterized protein</fullName>
    </submittedName>
</protein>
<name>A0A815X865_9BILA</name>
<dbReference type="EMBL" id="CAJNOU010010816">
    <property type="protein sequence ID" value="CAF1554198.1"/>
    <property type="molecule type" value="Genomic_DNA"/>
</dbReference>
<sequence>ILSGGIFLLSAFDMCCYKFTEININSIQVTENLPEPTPPTEANQNPNLLMNEQVLEIESVL</sequence>
<gene>
    <name evidence="1" type="ORF">SEV965_LOCUS38853</name>
</gene>
<evidence type="ECO:0000313" key="2">
    <source>
        <dbReference type="Proteomes" id="UP000663889"/>
    </source>
</evidence>
<organism evidence="1 2">
    <name type="scientific">Rotaria sordida</name>
    <dbReference type="NCBI Taxonomy" id="392033"/>
    <lineage>
        <taxon>Eukaryota</taxon>
        <taxon>Metazoa</taxon>
        <taxon>Spiralia</taxon>
        <taxon>Gnathifera</taxon>
        <taxon>Rotifera</taxon>
        <taxon>Eurotatoria</taxon>
        <taxon>Bdelloidea</taxon>
        <taxon>Philodinida</taxon>
        <taxon>Philodinidae</taxon>
        <taxon>Rotaria</taxon>
    </lineage>
</organism>
<dbReference type="Proteomes" id="UP000663889">
    <property type="component" value="Unassembled WGS sequence"/>
</dbReference>